<dbReference type="InterPro" id="IPR027417">
    <property type="entry name" value="P-loop_NTPase"/>
</dbReference>
<feature type="domain" description="BON" evidence="1">
    <location>
        <begin position="199"/>
        <end position="267"/>
    </location>
</feature>
<protein>
    <submittedName>
        <fullName evidence="2">Cytidylate kinase family protein</fullName>
    </submittedName>
</protein>
<proteinExistence type="predicted"/>
<organism evidence="2 3">
    <name type="scientific">Ramlibacter albus</name>
    <dbReference type="NCBI Taxonomy" id="2079448"/>
    <lineage>
        <taxon>Bacteria</taxon>
        <taxon>Pseudomonadati</taxon>
        <taxon>Pseudomonadota</taxon>
        <taxon>Betaproteobacteria</taxon>
        <taxon>Burkholderiales</taxon>
        <taxon>Comamonadaceae</taxon>
        <taxon>Ramlibacter</taxon>
    </lineage>
</organism>
<evidence type="ECO:0000313" key="3">
    <source>
        <dbReference type="Proteomes" id="UP000596827"/>
    </source>
</evidence>
<dbReference type="Gene3D" id="3.40.50.300">
    <property type="entry name" value="P-loop containing nucleotide triphosphate hydrolases"/>
    <property type="match status" value="1"/>
</dbReference>
<accession>A0A923S823</accession>
<sequence>MPVIALTQEMGSLAKDVAVRLGETAGLAVTRHEVVENVAERMQVPTSLINRLRGGKAGLVERLSTDAKSVAVYTAEEVFSQAQRGNVVLRGWGATLLLRPVSHVVSVRITRSFANRVAWLMENLGTEDRAAAEAEVRRSDEAHASRMRAQFGVNWGDPVLYDLVINMDRITVDSAVAQILALAARPEFQETDASRARLEALALNARVRAALKANESTASTNVDIDSEGGKVTLSGMVVNDQELAEVARVAGVVAGTGNVDNQLRVMSISRRFTYSKT</sequence>
<dbReference type="InterPro" id="IPR007055">
    <property type="entry name" value="BON_dom"/>
</dbReference>
<keyword evidence="2" id="KW-0418">Kinase</keyword>
<dbReference type="InterPro" id="IPR014004">
    <property type="entry name" value="Transpt-assoc_nodulatn_dom_bac"/>
</dbReference>
<name>A0A923S823_9BURK</name>
<gene>
    <name evidence="2" type="ORF">H8R02_24645</name>
</gene>
<dbReference type="RefSeq" id="WP_187084169.1">
    <property type="nucleotide sequence ID" value="NZ_JACORU010000012.1"/>
</dbReference>
<dbReference type="GO" id="GO:0016301">
    <property type="term" value="F:kinase activity"/>
    <property type="evidence" value="ECO:0007669"/>
    <property type="project" value="UniProtKB-KW"/>
</dbReference>
<keyword evidence="2" id="KW-0808">Transferase</keyword>
<dbReference type="Pfam" id="PF13189">
    <property type="entry name" value="Cytidylate_kin2"/>
    <property type="match status" value="1"/>
</dbReference>
<dbReference type="SMART" id="SM00749">
    <property type="entry name" value="BON"/>
    <property type="match status" value="1"/>
</dbReference>
<keyword evidence="3" id="KW-1185">Reference proteome</keyword>
<dbReference type="AlphaFoldDB" id="A0A923S823"/>
<evidence type="ECO:0000259" key="1">
    <source>
        <dbReference type="PROSITE" id="PS50914"/>
    </source>
</evidence>
<dbReference type="EMBL" id="JACORU010000012">
    <property type="protein sequence ID" value="MBC5767677.1"/>
    <property type="molecule type" value="Genomic_DNA"/>
</dbReference>
<dbReference type="Pfam" id="PF04972">
    <property type="entry name" value="BON"/>
    <property type="match status" value="1"/>
</dbReference>
<dbReference type="PROSITE" id="PS50914">
    <property type="entry name" value="BON"/>
    <property type="match status" value="1"/>
</dbReference>
<dbReference type="Proteomes" id="UP000596827">
    <property type="component" value="Unassembled WGS sequence"/>
</dbReference>
<comment type="caution">
    <text evidence="2">The sequence shown here is derived from an EMBL/GenBank/DDBJ whole genome shotgun (WGS) entry which is preliminary data.</text>
</comment>
<dbReference type="Gene3D" id="3.30.1340.30">
    <property type="match status" value="1"/>
</dbReference>
<reference evidence="2" key="1">
    <citation type="submission" date="2020-08" db="EMBL/GenBank/DDBJ databases">
        <title>Ramlibacter sp. GTP1 16S ribosomal RNA gene genome sequencing and assembly.</title>
        <authorList>
            <person name="Kang M."/>
        </authorList>
    </citation>
    <scope>NUCLEOTIDE SEQUENCE</scope>
    <source>
        <strain evidence="2">GTP1</strain>
    </source>
</reference>
<evidence type="ECO:0000313" key="2">
    <source>
        <dbReference type="EMBL" id="MBC5767677.1"/>
    </source>
</evidence>